<evidence type="ECO:0000313" key="2">
    <source>
        <dbReference type="Proteomes" id="UP000558488"/>
    </source>
</evidence>
<accession>A0A7J7RMD6</accession>
<keyword evidence="2" id="KW-1185">Reference proteome</keyword>
<reference evidence="1 2" key="1">
    <citation type="journal article" date="2020" name="Nature">
        <title>Six reference-quality genomes reveal evolution of bat adaptations.</title>
        <authorList>
            <person name="Jebb D."/>
            <person name="Huang Z."/>
            <person name="Pippel M."/>
            <person name="Hughes G.M."/>
            <person name="Lavrichenko K."/>
            <person name="Devanna P."/>
            <person name="Winkler S."/>
            <person name="Jermiin L.S."/>
            <person name="Skirmuntt E.C."/>
            <person name="Katzourakis A."/>
            <person name="Burkitt-Gray L."/>
            <person name="Ray D.A."/>
            <person name="Sullivan K.A.M."/>
            <person name="Roscito J.G."/>
            <person name="Kirilenko B.M."/>
            <person name="Davalos L.M."/>
            <person name="Corthals A.P."/>
            <person name="Power M.L."/>
            <person name="Jones G."/>
            <person name="Ransome R.D."/>
            <person name="Dechmann D.K.N."/>
            <person name="Locatelli A.G."/>
            <person name="Puechmaille S.J."/>
            <person name="Fedrigo O."/>
            <person name="Jarvis E.D."/>
            <person name="Hiller M."/>
            <person name="Vernes S.C."/>
            <person name="Myers E.W."/>
            <person name="Teeling E.C."/>
        </authorList>
    </citation>
    <scope>NUCLEOTIDE SEQUENCE [LARGE SCALE GENOMIC DNA]</scope>
    <source>
        <strain evidence="1">MPipKuh1</strain>
        <tissue evidence="1">Flight muscle</tissue>
    </source>
</reference>
<evidence type="ECO:0000313" key="1">
    <source>
        <dbReference type="EMBL" id="KAF6277308.1"/>
    </source>
</evidence>
<dbReference type="Proteomes" id="UP000558488">
    <property type="component" value="Unassembled WGS sequence"/>
</dbReference>
<protein>
    <submittedName>
        <fullName evidence="1">Uncharacterized protein</fullName>
    </submittedName>
</protein>
<comment type="caution">
    <text evidence="1">The sequence shown here is derived from an EMBL/GenBank/DDBJ whole genome shotgun (WGS) entry which is preliminary data.</text>
</comment>
<gene>
    <name evidence="1" type="ORF">mPipKuh1_010401</name>
</gene>
<dbReference type="AlphaFoldDB" id="A0A7J7RMD6"/>
<organism evidence="1 2">
    <name type="scientific">Pipistrellus kuhlii</name>
    <name type="common">Kuhl's pipistrelle</name>
    <dbReference type="NCBI Taxonomy" id="59472"/>
    <lineage>
        <taxon>Eukaryota</taxon>
        <taxon>Metazoa</taxon>
        <taxon>Chordata</taxon>
        <taxon>Craniata</taxon>
        <taxon>Vertebrata</taxon>
        <taxon>Euteleostomi</taxon>
        <taxon>Mammalia</taxon>
        <taxon>Eutheria</taxon>
        <taxon>Laurasiatheria</taxon>
        <taxon>Chiroptera</taxon>
        <taxon>Yangochiroptera</taxon>
        <taxon>Vespertilionidae</taxon>
        <taxon>Pipistrellus</taxon>
    </lineage>
</organism>
<name>A0A7J7RMD6_PIPKU</name>
<sequence>MRHSPLTQFVMTRNVLAVGVRRQARFPDQRHSLQGRKQAPSQTRTWGWSRDNSGHLLFSLSSPRADGASKTSLLCKAAAHTLFRSSLERSTPLHGRHPDGWLGAFLRATRHTSMWPRPCTPYRVLTRPVADRQGWRPSFQDHIAFLGQLRSPRDEQGTPSSSSAGPEAHSVWCWHHQPGLCRFPSPSCVGSNVSVHFLNGRYPTPP</sequence>
<proteinExistence type="predicted"/>
<dbReference type="EMBL" id="JACAGB010000066">
    <property type="protein sequence ID" value="KAF6277308.1"/>
    <property type="molecule type" value="Genomic_DNA"/>
</dbReference>